<dbReference type="RefSeq" id="WP_143296183.1">
    <property type="nucleotide sequence ID" value="NZ_JOOY01000096.1"/>
</dbReference>
<proteinExistence type="predicted"/>
<dbReference type="AlphaFoldDB" id="A0A252B1E7"/>
<evidence type="ECO:0000313" key="1">
    <source>
        <dbReference type="EMBL" id="OUI98188.1"/>
    </source>
</evidence>
<name>A0A252B1E7_9PROT</name>
<evidence type="ECO:0000313" key="2">
    <source>
        <dbReference type="Proteomes" id="UP000194999"/>
    </source>
</evidence>
<comment type="caution">
    <text evidence="1">The sequence shown here is derived from an EMBL/GenBank/DDBJ whole genome shotgun (WGS) entry which is preliminary data.</text>
</comment>
<dbReference type="EMBL" id="JOOY01000096">
    <property type="protein sequence ID" value="OUI98188.1"/>
    <property type="molecule type" value="Genomic_DNA"/>
</dbReference>
<reference evidence="1 2" key="1">
    <citation type="submission" date="2014-06" db="EMBL/GenBank/DDBJ databases">
        <authorList>
            <person name="Ju J."/>
            <person name="Zhang J."/>
        </authorList>
    </citation>
    <scope>NUCLEOTIDE SEQUENCE [LARGE SCALE GENOMIC DNA]</scope>
    <source>
        <strain evidence="1">DmW_048</strain>
    </source>
</reference>
<organism evidence="1 2">
    <name type="scientific">Acetobacter orientalis</name>
    <dbReference type="NCBI Taxonomy" id="146474"/>
    <lineage>
        <taxon>Bacteria</taxon>
        <taxon>Pseudomonadati</taxon>
        <taxon>Pseudomonadota</taxon>
        <taxon>Alphaproteobacteria</taxon>
        <taxon>Acetobacterales</taxon>
        <taxon>Acetobacteraceae</taxon>
        <taxon>Acetobacter</taxon>
    </lineage>
</organism>
<accession>A0A252B1E7</accession>
<sequence length="176" mass="19185">MARRKQTPVPRAWDKLSETEQAKARRAIITTVRDALQRSPHTVLELRDRAPAEMRGAFPVVLRDLVHAGEVASLGHSVYAAVPWVPQTRAVRADVTADLIIGVLSTERRAGANAGELAGDLLIPVSQVRAALSALEAAGLIYEPKEPGHYRMLSRRMATEVRQGASGRVFADVRHA</sequence>
<protein>
    <submittedName>
        <fullName evidence="1">Uncharacterized protein</fullName>
    </submittedName>
</protein>
<dbReference type="Proteomes" id="UP000194999">
    <property type="component" value="Unassembled WGS sequence"/>
</dbReference>
<gene>
    <name evidence="1" type="ORF">HK15_00285</name>
</gene>